<dbReference type="PANTHER" id="PTHR30055:SF240">
    <property type="entry name" value="HTH-TYPE TRANSCRIPTIONAL REGULATOR ACRR"/>
    <property type="match status" value="1"/>
</dbReference>
<dbReference type="Proteomes" id="UP000057938">
    <property type="component" value="Chromosome"/>
</dbReference>
<keyword evidence="3" id="KW-0804">Transcription</keyword>
<dbReference type="GO" id="GO:0003700">
    <property type="term" value="F:DNA-binding transcription factor activity"/>
    <property type="evidence" value="ECO:0007669"/>
    <property type="project" value="TreeGrafter"/>
</dbReference>
<dbReference type="AlphaFoldDB" id="A0A0M4MF52"/>
<dbReference type="PATRIC" id="fig|361183.4.peg.463"/>
<organism evidence="6 7">
    <name type="scientific">Altererythrobacter epoxidivorans</name>
    <dbReference type="NCBI Taxonomy" id="361183"/>
    <lineage>
        <taxon>Bacteria</taxon>
        <taxon>Pseudomonadati</taxon>
        <taxon>Pseudomonadota</taxon>
        <taxon>Alphaproteobacteria</taxon>
        <taxon>Sphingomonadales</taxon>
        <taxon>Erythrobacteraceae</taxon>
        <taxon>Altererythrobacter</taxon>
    </lineage>
</organism>
<evidence type="ECO:0000259" key="5">
    <source>
        <dbReference type="PROSITE" id="PS50977"/>
    </source>
</evidence>
<evidence type="ECO:0000256" key="4">
    <source>
        <dbReference type="PROSITE-ProRule" id="PRU00335"/>
    </source>
</evidence>
<proteinExistence type="predicted"/>
<reference evidence="6 7" key="1">
    <citation type="submission" date="2015-09" db="EMBL/GenBank/DDBJ databases">
        <title>Complete genome sequence of a benzo[a]pyrene-degrading bacterium Altererythrobacter epoxidivorans CGMCC 1.7731T.</title>
        <authorList>
            <person name="Li Z."/>
            <person name="Cheng H."/>
            <person name="Huo Y."/>
            <person name="Xu X."/>
        </authorList>
    </citation>
    <scope>NUCLEOTIDE SEQUENCE [LARGE SCALE GENOMIC DNA]</scope>
    <source>
        <strain evidence="6 7">CGMCC 1.7731</strain>
    </source>
</reference>
<dbReference type="EMBL" id="CP012669">
    <property type="protein sequence ID" value="ALE15780.1"/>
    <property type="molecule type" value="Genomic_DNA"/>
</dbReference>
<sequence>MMEERREDQDRGEQVLAAAERIMLQSGAATISFNDIAAEVGVSRSLLYTYYDGVPQIVDELFRRRVSELQTLIEVTEAGEPDFGRRIDTIFLSYLAHLVERGPIASLILRERKQDSPLSEESSRLFRRVLHHLARDVSQNLNLGPRESFVLLELLAAIPESLAKMVREDQVSSEVAEQTCSRLVSAAVAAMEVDQD</sequence>
<keyword evidence="1" id="KW-0805">Transcription regulation</keyword>
<dbReference type="Gene3D" id="1.10.357.10">
    <property type="entry name" value="Tetracycline Repressor, domain 2"/>
    <property type="match status" value="1"/>
</dbReference>
<feature type="domain" description="HTH tetR-type" evidence="5">
    <location>
        <begin position="9"/>
        <end position="69"/>
    </location>
</feature>
<dbReference type="RefSeq" id="WP_061922275.1">
    <property type="nucleotide sequence ID" value="NZ_CP012669.1"/>
</dbReference>
<keyword evidence="7" id="KW-1185">Reference proteome</keyword>
<accession>A0A0M4MF52</accession>
<dbReference type="Pfam" id="PF00440">
    <property type="entry name" value="TetR_N"/>
    <property type="match status" value="1"/>
</dbReference>
<dbReference type="InterPro" id="IPR050109">
    <property type="entry name" value="HTH-type_TetR-like_transc_reg"/>
</dbReference>
<dbReference type="GO" id="GO:0000976">
    <property type="term" value="F:transcription cis-regulatory region binding"/>
    <property type="evidence" value="ECO:0007669"/>
    <property type="project" value="TreeGrafter"/>
</dbReference>
<evidence type="ECO:0000256" key="1">
    <source>
        <dbReference type="ARBA" id="ARBA00023015"/>
    </source>
</evidence>
<name>A0A0M4MF52_9SPHN</name>
<evidence type="ECO:0000313" key="6">
    <source>
        <dbReference type="EMBL" id="ALE15780.1"/>
    </source>
</evidence>
<keyword evidence="2 4" id="KW-0238">DNA-binding</keyword>
<dbReference type="SUPFAM" id="SSF46689">
    <property type="entry name" value="Homeodomain-like"/>
    <property type="match status" value="1"/>
</dbReference>
<dbReference type="InterPro" id="IPR009057">
    <property type="entry name" value="Homeodomain-like_sf"/>
</dbReference>
<dbReference type="PANTHER" id="PTHR30055">
    <property type="entry name" value="HTH-TYPE TRANSCRIPTIONAL REGULATOR RUTR"/>
    <property type="match status" value="1"/>
</dbReference>
<dbReference type="KEGG" id="aep:AMC99_00469"/>
<evidence type="ECO:0000313" key="7">
    <source>
        <dbReference type="Proteomes" id="UP000057938"/>
    </source>
</evidence>
<evidence type="ECO:0000256" key="2">
    <source>
        <dbReference type="ARBA" id="ARBA00023125"/>
    </source>
</evidence>
<evidence type="ECO:0000256" key="3">
    <source>
        <dbReference type="ARBA" id="ARBA00023163"/>
    </source>
</evidence>
<protein>
    <recommendedName>
        <fullName evidence="5">HTH tetR-type domain-containing protein</fullName>
    </recommendedName>
</protein>
<dbReference type="PROSITE" id="PS50977">
    <property type="entry name" value="HTH_TETR_2"/>
    <property type="match status" value="1"/>
</dbReference>
<feature type="DNA-binding region" description="H-T-H motif" evidence="4">
    <location>
        <begin position="32"/>
        <end position="51"/>
    </location>
</feature>
<dbReference type="InterPro" id="IPR001647">
    <property type="entry name" value="HTH_TetR"/>
</dbReference>
<gene>
    <name evidence="6" type="ORF">AMC99_00469</name>
</gene>
<dbReference type="OrthoDB" id="7211230at2"/>